<accession>A0A8R7PY75</accession>
<dbReference type="EnsemblPlants" id="TuG1812G0300004719.01.T01">
    <property type="protein sequence ID" value="TuG1812G0300004719.01.T01"/>
    <property type="gene ID" value="TuG1812G0300004719.01"/>
</dbReference>
<dbReference type="AlphaFoldDB" id="A0A8R7PY75"/>
<proteinExistence type="predicted"/>
<dbReference type="Proteomes" id="UP000015106">
    <property type="component" value="Chromosome 3"/>
</dbReference>
<reference evidence="1" key="3">
    <citation type="submission" date="2022-06" db="UniProtKB">
        <authorList>
            <consortium name="EnsemblPlants"/>
        </authorList>
    </citation>
    <scope>IDENTIFICATION</scope>
</reference>
<dbReference type="Gramene" id="TuG1812G0300004719.01.T01">
    <property type="protein sequence ID" value="TuG1812G0300004719.01.T01"/>
    <property type="gene ID" value="TuG1812G0300004719.01"/>
</dbReference>
<evidence type="ECO:0000313" key="1">
    <source>
        <dbReference type="EnsemblPlants" id="TuG1812G0300004719.01.T01"/>
    </source>
</evidence>
<sequence length="233" mass="26089">MQTVVDRTCLICMNFCFKYLGRHQCNSYSADLKQMDAYITGTWPPTPLTLNSSSFNLGSFLMPERDVEDDQTIFSSLGADPLLKSISVMAKQSTTRRSTRERIFGFLVSVCRASCSSNVPRRVSLAICLASSSKLPQKLLFNSSSFSLRRLSTPEIEHLLLIDKTIFSSSLAASSSKVILVKSKSSTRRYLRHLNSPSLKFSLCSVHTICWSLTHRNLGNLARTSRSSWLSRV</sequence>
<keyword evidence="2" id="KW-1185">Reference proteome</keyword>
<protein>
    <submittedName>
        <fullName evidence="1">Uncharacterized protein</fullName>
    </submittedName>
</protein>
<reference evidence="2" key="1">
    <citation type="journal article" date="2013" name="Nature">
        <title>Draft genome of the wheat A-genome progenitor Triticum urartu.</title>
        <authorList>
            <person name="Ling H.Q."/>
            <person name="Zhao S."/>
            <person name="Liu D."/>
            <person name="Wang J."/>
            <person name="Sun H."/>
            <person name="Zhang C."/>
            <person name="Fan H."/>
            <person name="Li D."/>
            <person name="Dong L."/>
            <person name="Tao Y."/>
            <person name="Gao C."/>
            <person name="Wu H."/>
            <person name="Li Y."/>
            <person name="Cui Y."/>
            <person name="Guo X."/>
            <person name="Zheng S."/>
            <person name="Wang B."/>
            <person name="Yu K."/>
            <person name="Liang Q."/>
            <person name="Yang W."/>
            <person name="Lou X."/>
            <person name="Chen J."/>
            <person name="Feng M."/>
            <person name="Jian J."/>
            <person name="Zhang X."/>
            <person name="Luo G."/>
            <person name="Jiang Y."/>
            <person name="Liu J."/>
            <person name="Wang Z."/>
            <person name="Sha Y."/>
            <person name="Zhang B."/>
            <person name="Wu H."/>
            <person name="Tang D."/>
            <person name="Shen Q."/>
            <person name="Xue P."/>
            <person name="Zou S."/>
            <person name="Wang X."/>
            <person name="Liu X."/>
            <person name="Wang F."/>
            <person name="Yang Y."/>
            <person name="An X."/>
            <person name="Dong Z."/>
            <person name="Zhang K."/>
            <person name="Zhang X."/>
            <person name="Luo M.C."/>
            <person name="Dvorak J."/>
            <person name="Tong Y."/>
            <person name="Wang J."/>
            <person name="Yang H."/>
            <person name="Li Z."/>
            <person name="Wang D."/>
            <person name="Zhang A."/>
            <person name="Wang J."/>
        </authorList>
    </citation>
    <scope>NUCLEOTIDE SEQUENCE</scope>
    <source>
        <strain evidence="2">cv. G1812</strain>
    </source>
</reference>
<evidence type="ECO:0000313" key="2">
    <source>
        <dbReference type="Proteomes" id="UP000015106"/>
    </source>
</evidence>
<reference evidence="1" key="2">
    <citation type="submission" date="2018-03" db="EMBL/GenBank/DDBJ databases">
        <title>The Triticum urartu genome reveals the dynamic nature of wheat genome evolution.</title>
        <authorList>
            <person name="Ling H."/>
            <person name="Ma B."/>
            <person name="Shi X."/>
            <person name="Liu H."/>
            <person name="Dong L."/>
            <person name="Sun H."/>
            <person name="Cao Y."/>
            <person name="Gao Q."/>
            <person name="Zheng S."/>
            <person name="Li Y."/>
            <person name="Yu Y."/>
            <person name="Du H."/>
            <person name="Qi M."/>
            <person name="Li Y."/>
            <person name="Yu H."/>
            <person name="Cui Y."/>
            <person name="Wang N."/>
            <person name="Chen C."/>
            <person name="Wu H."/>
            <person name="Zhao Y."/>
            <person name="Zhang J."/>
            <person name="Li Y."/>
            <person name="Zhou W."/>
            <person name="Zhang B."/>
            <person name="Hu W."/>
            <person name="Eijk M."/>
            <person name="Tang J."/>
            <person name="Witsenboer H."/>
            <person name="Zhao S."/>
            <person name="Li Z."/>
            <person name="Zhang A."/>
            <person name="Wang D."/>
            <person name="Liang C."/>
        </authorList>
    </citation>
    <scope>NUCLEOTIDE SEQUENCE [LARGE SCALE GENOMIC DNA]</scope>
    <source>
        <strain evidence="1">cv. G1812</strain>
    </source>
</reference>
<organism evidence="1 2">
    <name type="scientific">Triticum urartu</name>
    <name type="common">Red wild einkorn</name>
    <name type="synonym">Crithodium urartu</name>
    <dbReference type="NCBI Taxonomy" id="4572"/>
    <lineage>
        <taxon>Eukaryota</taxon>
        <taxon>Viridiplantae</taxon>
        <taxon>Streptophyta</taxon>
        <taxon>Embryophyta</taxon>
        <taxon>Tracheophyta</taxon>
        <taxon>Spermatophyta</taxon>
        <taxon>Magnoliopsida</taxon>
        <taxon>Liliopsida</taxon>
        <taxon>Poales</taxon>
        <taxon>Poaceae</taxon>
        <taxon>BOP clade</taxon>
        <taxon>Pooideae</taxon>
        <taxon>Triticodae</taxon>
        <taxon>Triticeae</taxon>
        <taxon>Triticinae</taxon>
        <taxon>Triticum</taxon>
    </lineage>
</organism>
<name>A0A8R7PY75_TRIUA</name>